<reference evidence="1 2" key="1">
    <citation type="submission" date="2024-01" db="EMBL/GenBank/DDBJ databases">
        <title>The complete chloroplast genome sequence of Lithospermum erythrorhizon: insights into the phylogenetic relationship among Boraginaceae species and the maternal lineages of purple gromwells.</title>
        <authorList>
            <person name="Okada T."/>
            <person name="Watanabe K."/>
        </authorList>
    </citation>
    <scope>NUCLEOTIDE SEQUENCE [LARGE SCALE GENOMIC DNA]</scope>
</reference>
<sequence length="70" mass="7730">MLRVLQKLDRASGELINMAKSSGGFMERCLFSMNMVNLLLLGRLSAAVHDISSAARHPWSLYLAVCCCND</sequence>
<dbReference type="AlphaFoldDB" id="A0AAV3QF61"/>
<evidence type="ECO:0000313" key="2">
    <source>
        <dbReference type="Proteomes" id="UP001454036"/>
    </source>
</evidence>
<dbReference type="EMBL" id="BAABME010004440">
    <property type="protein sequence ID" value="GAA0162384.1"/>
    <property type="molecule type" value="Genomic_DNA"/>
</dbReference>
<dbReference type="Proteomes" id="UP001454036">
    <property type="component" value="Unassembled WGS sequence"/>
</dbReference>
<proteinExistence type="predicted"/>
<name>A0AAV3QF61_LITER</name>
<comment type="caution">
    <text evidence="1">The sequence shown here is derived from an EMBL/GenBank/DDBJ whole genome shotgun (WGS) entry which is preliminary data.</text>
</comment>
<gene>
    <name evidence="1" type="ORF">LIER_18489</name>
</gene>
<keyword evidence="2" id="KW-1185">Reference proteome</keyword>
<organism evidence="1 2">
    <name type="scientific">Lithospermum erythrorhizon</name>
    <name type="common">Purple gromwell</name>
    <name type="synonym">Lithospermum officinale var. erythrorhizon</name>
    <dbReference type="NCBI Taxonomy" id="34254"/>
    <lineage>
        <taxon>Eukaryota</taxon>
        <taxon>Viridiplantae</taxon>
        <taxon>Streptophyta</taxon>
        <taxon>Embryophyta</taxon>
        <taxon>Tracheophyta</taxon>
        <taxon>Spermatophyta</taxon>
        <taxon>Magnoliopsida</taxon>
        <taxon>eudicotyledons</taxon>
        <taxon>Gunneridae</taxon>
        <taxon>Pentapetalae</taxon>
        <taxon>asterids</taxon>
        <taxon>lamiids</taxon>
        <taxon>Boraginales</taxon>
        <taxon>Boraginaceae</taxon>
        <taxon>Boraginoideae</taxon>
        <taxon>Lithospermeae</taxon>
        <taxon>Lithospermum</taxon>
    </lineage>
</organism>
<accession>A0AAV3QF61</accession>
<protein>
    <submittedName>
        <fullName evidence="1">Uncharacterized protein</fullName>
    </submittedName>
</protein>
<evidence type="ECO:0000313" key="1">
    <source>
        <dbReference type="EMBL" id="GAA0162384.1"/>
    </source>
</evidence>